<dbReference type="EMBL" id="JOKJ01000004">
    <property type="protein sequence ID" value="KEQ09969.1"/>
    <property type="molecule type" value="Genomic_DNA"/>
</dbReference>
<dbReference type="Proteomes" id="UP000052167">
    <property type="component" value="Unassembled WGS sequence"/>
</dbReference>
<comment type="caution">
    <text evidence="1">The sequence shown here is derived from an EMBL/GenBank/DDBJ whole genome shotgun (WGS) entry which is preliminary data.</text>
</comment>
<protein>
    <submittedName>
        <fullName evidence="1">Uncharacterized protein</fullName>
    </submittedName>
</protein>
<dbReference type="OrthoDB" id="8480041at2"/>
<evidence type="ECO:0000313" key="2">
    <source>
        <dbReference type="Proteomes" id="UP000052167"/>
    </source>
</evidence>
<proteinExistence type="predicted"/>
<evidence type="ECO:0000313" key="1">
    <source>
        <dbReference type="EMBL" id="KEQ09969.1"/>
    </source>
</evidence>
<sequence>MFDFNPEAFDAWQADYDEFNYAFRNYCFLQFRAYSIHADFVPNVTRQIHAMWIESCQRWLNKETDAHTRKLSYLKRASLLLHALVSLQFIGNVGEHEYNEEEKVIFRGPPEAYASSRQDLIDAREIVLALDFVLNIIHYFELNRIDRAEEFRPRLTVDMRHDLIGYLLSGRAEEKAIYLILKALYLRHSSGGSAN</sequence>
<organism evidence="1 2">
    <name type="scientific">Pseudorhizobium pelagicum</name>
    <dbReference type="NCBI Taxonomy" id="1509405"/>
    <lineage>
        <taxon>Bacteria</taxon>
        <taxon>Pseudomonadati</taxon>
        <taxon>Pseudomonadota</taxon>
        <taxon>Alphaproteobacteria</taxon>
        <taxon>Hyphomicrobiales</taxon>
        <taxon>Rhizobiaceae</taxon>
        <taxon>Rhizobium/Agrobacterium group</taxon>
        <taxon>Pseudorhizobium</taxon>
    </lineage>
</organism>
<name>A0A922P258_9HYPH</name>
<gene>
    <name evidence="1" type="ORF">GV68_18365</name>
</gene>
<reference evidence="1 2" key="1">
    <citation type="submission" date="2014-06" db="EMBL/GenBank/DDBJ databases">
        <title>Rhizobium pelagicum/R2-400B4.</title>
        <authorList>
            <person name="Kimes N.E."/>
            <person name="Lopez-Perez M."/>
        </authorList>
    </citation>
    <scope>NUCLEOTIDE SEQUENCE [LARGE SCALE GENOMIC DNA]</scope>
    <source>
        <strain evidence="1 2">R2-400B4</strain>
    </source>
</reference>
<dbReference type="AlphaFoldDB" id="A0A922P258"/>
<dbReference type="RefSeq" id="WP_037164687.1">
    <property type="nucleotide sequence ID" value="NZ_CAJXID010000034.1"/>
</dbReference>
<accession>A0A922P258</accession>
<keyword evidence="2" id="KW-1185">Reference proteome</keyword>